<organism evidence="2 3">
    <name type="scientific">Nocardia iowensis</name>
    <dbReference type="NCBI Taxonomy" id="204891"/>
    <lineage>
        <taxon>Bacteria</taxon>
        <taxon>Bacillati</taxon>
        <taxon>Actinomycetota</taxon>
        <taxon>Actinomycetes</taxon>
        <taxon>Mycobacteriales</taxon>
        <taxon>Nocardiaceae</taxon>
        <taxon>Nocardia</taxon>
    </lineage>
</organism>
<keyword evidence="1" id="KW-1133">Transmembrane helix</keyword>
<reference evidence="2 3" key="1">
    <citation type="submission" date="2021-07" db="EMBL/GenBank/DDBJ databases">
        <title>Whole Genome Sequence of Nocardia Iowensis.</title>
        <authorList>
            <person name="Lamm A."/>
            <person name="Collins-Fairclough A.M."/>
            <person name="Bunk B."/>
            <person name="Sproer C."/>
        </authorList>
    </citation>
    <scope>NUCLEOTIDE SEQUENCE [LARGE SCALE GENOMIC DNA]</scope>
    <source>
        <strain evidence="2 3">NRRL 5646</strain>
    </source>
</reference>
<evidence type="ECO:0000313" key="2">
    <source>
        <dbReference type="EMBL" id="QXN92840.1"/>
    </source>
</evidence>
<dbReference type="Proteomes" id="UP000694257">
    <property type="component" value="Chromosome"/>
</dbReference>
<evidence type="ECO:0000256" key="1">
    <source>
        <dbReference type="SAM" id="Phobius"/>
    </source>
</evidence>
<keyword evidence="3" id="KW-1185">Reference proteome</keyword>
<feature type="transmembrane region" description="Helical" evidence="1">
    <location>
        <begin position="35"/>
        <end position="54"/>
    </location>
</feature>
<keyword evidence="1" id="KW-0812">Transmembrane</keyword>
<dbReference type="RefSeq" id="WP_218474410.1">
    <property type="nucleotide sequence ID" value="NZ_BAABJN010000001.1"/>
</dbReference>
<gene>
    <name evidence="2" type="ORF">KV110_06885</name>
</gene>
<keyword evidence="1" id="KW-0472">Membrane</keyword>
<name>A0ABX8RWV5_NOCIO</name>
<accession>A0ABX8RWV5</accession>
<dbReference type="EMBL" id="CP078145">
    <property type="protein sequence ID" value="QXN92840.1"/>
    <property type="molecule type" value="Genomic_DNA"/>
</dbReference>
<protein>
    <recommendedName>
        <fullName evidence="4">DUF5666 domain-containing protein</fullName>
    </recommendedName>
</protein>
<evidence type="ECO:0000313" key="3">
    <source>
        <dbReference type="Proteomes" id="UP000694257"/>
    </source>
</evidence>
<evidence type="ECO:0008006" key="4">
    <source>
        <dbReference type="Google" id="ProtNLM"/>
    </source>
</evidence>
<sequence>MTTQPLGRFAMAIERSVPPVSAGSKGRHDNRMLRGTLLTAGLFALSAFGFGVIATPTSMAQANEKGPFNCEVTKATVDIGNDTEGEVFTAVSTEIEFADDQDPRCDAVKVLGEVKYSDVTFTKKGDICEIAASKVVGNGKDDDGDRDRVSGGKGSITVPIGGGPAKVKVEVTTTADSENGAGTIHAEGKGTGIKLETCDSSGVPEAATVTAEGKGGFTPKS</sequence>
<proteinExistence type="predicted"/>